<evidence type="ECO:0000313" key="4">
    <source>
        <dbReference type="EMBL" id="KAH9841888.1"/>
    </source>
</evidence>
<organism evidence="4 5">
    <name type="scientific">Rhodofomes roseus</name>
    <dbReference type="NCBI Taxonomy" id="34475"/>
    <lineage>
        <taxon>Eukaryota</taxon>
        <taxon>Fungi</taxon>
        <taxon>Dikarya</taxon>
        <taxon>Basidiomycota</taxon>
        <taxon>Agaricomycotina</taxon>
        <taxon>Agaricomycetes</taxon>
        <taxon>Polyporales</taxon>
        <taxon>Rhodofomes</taxon>
    </lineage>
</organism>
<dbReference type="InterPro" id="IPR050819">
    <property type="entry name" value="Tripeptidyl-peptidase_I"/>
</dbReference>
<protein>
    <submittedName>
        <fullName evidence="4">Uncharacterized protein</fullName>
    </submittedName>
</protein>
<sequence>MFAAIVARLNDQLLGAGKSVLGFLNLWLCSTAAGMGALNDVVGGNNLACSGGTTRFYAAQGWDPVTGLGTPSFTLLASAAGL</sequence>
<name>A0ABQ8KV31_9APHY</name>
<dbReference type="PANTHER" id="PTHR14218:SF15">
    <property type="entry name" value="TRIPEPTIDYL-PEPTIDASE 1"/>
    <property type="match status" value="1"/>
</dbReference>
<dbReference type="InterPro" id="IPR036852">
    <property type="entry name" value="Peptidase_S8/S53_dom_sf"/>
</dbReference>
<evidence type="ECO:0000313" key="1">
    <source>
        <dbReference type="EMBL" id="KAH9829183.1"/>
    </source>
</evidence>
<evidence type="ECO:0000313" key="3">
    <source>
        <dbReference type="EMBL" id="KAH9840959.1"/>
    </source>
</evidence>
<dbReference type="EMBL" id="JADCUA010000003">
    <property type="protein sequence ID" value="KAH9841888.1"/>
    <property type="molecule type" value="Genomic_DNA"/>
</dbReference>
<gene>
    <name evidence="4" type="ORF">C8Q71DRAFT_739240</name>
    <name evidence="3" type="ORF">C8Q71DRAFT_742463</name>
    <name evidence="1" type="ORF">C8Q71DRAFT_791512</name>
    <name evidence="2" type="ORF">C8Q71DRAFT_791545</name>
</gene>
<dbReference type="Gene3D" id="3.40.50.200">
    <property type="entry name" value="Peptidase S8/S53 domain"/>
    <property type="match status" value="1"/>
</dbReference>
<accession>A0ABQ8KV31</accession>
<keyword evidence="5" id="KW-1185">Reference proteome</keyword>
<dbReference type="EMBL" id="JADCUA010000004">
    <property type="protein sequence ID" value="KAH9840959.1"/>
    <property type="molecule type" value="Genomic_DNA"/>
</dbReference>
<dbReference type="Proteomes" id="UP000814176">
    <property type="component" value="Unassembled WGS sequence"/>
</dbReference>
<dbReference type="RefSeq" id="XP_047783187.1">
    <property type="nucleotide sequence ID" value="XM_047922706.1"/>
</dbReference>
<evidence type="ECO:0000313" key="2">
    <source>
        <dbReference type="EMBL" id="KAH9829184.1"/>
    </source>
</evidence>
<evidence type="ECO:0000313" key="5">
    <source>
        <dbReference type="Proteomes" id="UP000814176"/>
    </source>
</evidence>
<dbReference type="EMBL" id="JADCUA010000042">
    <property type="protein sequence ID" value="KAH9829183.1"/>
    <property type="molecule type" value="Genomic_DNA"/>
</dbReference>
<dbReference type="GeneID" id="72003438"/>
<dbReference type="SUPFAM" id="SSF52743">
    <property type="entry name" value="Subtilisin-like"/>
    <property type="match status" value="1"/>
</dbReference>
<reference evidence="4 5" key="1">
    <citation type="journal article" date="2021" name="Environ. Microbiol.">
        <title>Gene family expansions and transcriptome signatures uncover fungal adaptations to wood decay.</title>
        <authorList>
            <person name="Hage H."/>
            <person name="Miyauchi S."/>
            <person name="Viragh M."/>
            <person name="Drula E."/>
            <person name="Min B."/>
            <person name="Chaduli D."/>
            <person name="Navarro D."/>
            <person name="Favel A."/>
            <person name="Norest M."/>
            <person name="Lesage-Meessen L."/>
            <person name="Balint B."/>
            <person name="Merenyi Z."/>
            <person name="de Eugenio L."/>
            <person name="Morin E."/>
            <person name="Martinez A.T."/>
            <person name="Baldrian P."/>
            <person name="Stursova M."/>
            <person name="Martinez M.J."/>
            <person name="Novotny C."/>
            <person name="Magnuson J.K."/>
            <person name="Spatafora J.W."/>
            <person name="Maurice S."/>
            <person name="Pangilinan J."/>
            <person name="Andreopoulos W."/>
            <person name="LaButti K."/>
            <person name="Hundley H."/>
            <person name="Na H."/>
            <person name="Kuo A."/>
            <person name="Barry K."/>
            <person name="Lipzen A."/>
            <person name="Henrissat B."/>
            <person name="Riley R."/>
            <person name="Ahrendt S."/>
            <person name="Nagy L.G."/>
            <person name="Grigoriev I.V."/>
            <person name="Martin F."/>
            <person name="Rosso M.N."/>
        </authorList>
    </citation>
    <scope>NUCLEOTIDE SEQUENCE [LARGE SCALE GENOMIC DNA]</scope>
    <source>
        <strain evidence="4 5">CIRM-BRFM 1785</strain>
    </source>
</reference>
<proteinExistence type="predicted"/>
<dbReference type="EMBL" id="JADCUA010000042">
    <property type="protein sequence ID" value="KAH9829184.1"/>
    <property type="molecule type" value="Genomic_DNA"/>
</dbReference>
<comment type="caution">
    <text evidence="4">The sequence shown here is derived from an EMBL/GenBank/DDBJ whole genome shotgun (WGS) entry which is preliminary data.</text>
</comment>
<dbReference type="PANTHER" id="PTHR14218">
    <property type="entry name" value="PROTEASE S8 TRIPEPTIDYL PEPTIDASE I CLN2"/>
    <property type="match status" value="1"/>
</dbReference>